<keyword evidence="2" id="KW-0547">Nucleotide-binding</keyword>
<keyword evidence="3" id="KW-1185">Reference proteome</keyword>
<dbReference type="InterPro" id="IPR007421">
    <property type="entry name" value="Schlafen_AlbA_2_dom"/>
</dbReference>
<reference evidence="2" key="1">
    <citation type="submission" date="2022-10" db="EMBL/GenBank/DDBJ databases">
        <title>Complete genome sequence of Schlegelella aquatica LMG 23380.</title>
        <authorList>
            <person name="Musilova J."/>
            <person name="Kourilova X."/>
            <person name="Bezdicek M."/>
            <person name="Hermankova K."/>
            <person name="Obruca S."/>
            <person name="Sedlar K."/>
        </authorList>
    </citation>
    <scope>NUCLEOTIDE SEQUENCE</scope>
    <source>
        <strain evidence="2">LMG 23380</strain>
    </source>
</reference>
<dbReference type="Proteomes" id="UP001163266">
    <property type="component" value="Chromosome"/>
</dbReference>
<dbReference type="EMBL" id="CP110257">
    <property type="protein sequence ID" value="UZD55884.1"/>
    <property type="molecule type" value="Genomic_DNA"/>
</dbReference>
<dbReference type="GO" id="GO:0005524">
    <property type="term" value="F:ATP binding"/>
    <property type="evidence" value="ECO:0007669"/>
    <property type="project" value="UniProtKB-KW"/>
</dbReference>
<keyword evidence="2" id="KW-0067">ATP-binding</keyword>
<evidence type="ECO:0000313" key="3">
    <source>
        <dbReference type="Proteomes" id="UP001163266"/>
    </source>
</evidence>
<evidence type="ECO:0000313" key="2">
    <source>
        <dbReference type="EMBL" id="UZD55884.1"/>
    </source>
</evidence>
<proteinExistence type="predicted"/>
<dbReference type="RefSeq" id="WP_264893637.1">
    <property type="nucleotide sequence ID" value="NZ_CP110257.1"/>
</dbReference>
<feature type="domain" description="Schlafen AlbA-2" evidence="1">
    <location>
        <begin position="14"/>
        <end position="64"/>
    </location>
</feature>
<protein>
    <submittedName>
        <fullName evidence="2">ATP-binding protein</fullName>
    </submittedName>
</protein>
<name>A0ABY6MV72_9BURK</name>
<dbReference type="Pfam" id="PF04326">
    <property type="entry name" value="SLFN_AlbA_2"/>
    <property type="match status" value="1"/>
</dbReference>
<dbReference type="Gene3D" id="3.30.950.30">
    <property type="entry name" value="Schlafen, AAA domain"/>
    <property type="match status" value="1"/>
</dbReference>
<organism evidence="2 3">
    <name type="scientific">Caldimonas aquatica</name>
    <dbReference type="NCBI Taxonomy" id="376175"/>
    <lineage>
        <taxon>Bacteria</taxon>
        <taxon>Pseudomonadati</taxon>
        <taxon>Pseudomonadota</taxon>
        <taxon>Betaproteobacteria</taxon>
        <taxon>Burkholderiales</taxon>
        <taxon>Sphaerotilaceae</taxon>
        <taxon>Caldimonas</taxon>
    </lineage>
</organism>
<evidence type="ECO:0000259" key="1">
    <source>
        <dbReference type="Pfam" id="PF04326"/>
    </source>
</evidence>
<accession>A0ABY6MV72</accession>
<sequence length="79" mass="8538">MTSDELLRMIAVGETLAAEFKGEERTPLNDRDLVKAVVCLANRNGHEPGYLLIGVEDDGRVTGAARGTATPPTETSWRP</sequence>
<gene>
    <name evidence="2" type="ORF">OMP39_04705</name>
</gene>
<dbReference type="InterPro" id="IPR038461">
    <property type="entry name" value="Schlafen_AlbA_2_dom_sf"/>
</dbReference>